<name>A0A7J5C3G2_9MICO</name>
<comment type="caution">
    <text evidence="2">The sequence shown here is derived from an EMBL/GenBank/DDBJ whole genome shotgun (WGS) entry which is preliminary data.</text>
</comment>
<proteinExistence type="predicted"/>
<keyword evidence="3" id="KW-1185">Reference proteome</keyword>
<reference evidence="2 3" key="1">
    <citation type="submission" date="2019-09" db="EMBL/GenBank/DDBJ databases">
        <title>Phylogeny of genus Pseudoclavibacter and closely related genus.</title>
        <authorList>
            <person name="Li Y."/>
        </authorList>
    </citation>
    <scope>NUCLEOTIDE SEQUENCE [LARGE SCALE GENOMIC DNA]</scope>
    <source>
        <strain evidence="2 3">DSM 23821</strain>
    </source>
</reference>
<sequence>MTCICPRLAITIWCASVAVVGIVLVMALGAPALVEIGRHVPDIGARVAMWVQSFVEQIVRIFLPS</sequence>
<protein>
    <submittedName>
        <fullName evidence="2">Uncharacterized protein</fullName>
    </submittedName>
</protein>
<dbReference type="Proteomes" id="UP000467240">
    <property type="component" value="Unassembled WGS sequence"/>
</dbReference>
<organism evidence="2 3">
    <name type="scientific">Pseudoclavibacter chungangensis</name>
    <dbReference type="NCBI Taxonomy" id="587635"/>
    <lineage>
        <taxon>Bacteria</taxon>
        <taxon>Bacillati</taxon>
        <taxon>Actinomycetota</taxon>
        <taxon>Actinomycetes</taxon>
        <taxon>Micrococcales</taxon>
        <taxon>Microbacteriaceae</taxon>
        <taxon>Pseudoclavibacter</taxon>
    </lineage>
</organism>
<gene>
    <name evidence="2" type="ORF">F8O01_02285</name>
</gene>
<accession>A0A7J5C3G2</accession>
<evidence type="ECO:0000313" key="2">
    <source>
        <dbReference type="EMBL" id="KAB1662308.1"/>
    </source>
</evidence>
<dbReference type="EMBL" id="WBJZ01000002">
    <property type="protein sequence ID" value="KAB1662308.1"/>
    <property type="molecule type" value="Genomic_DNA"/>
</dbReference>
<keyword evidence="1" id="KW-1133">Transmembrane helix</keyword>
<evidence type="ECO:0000313" key="3">
    <source>
        <dbReference type="Proteomes" id="UP000467240"/>
    </source>
</evidence>
<feature type="transmembrane region" description="Helical" evidence="1">
    <location>
        <begin position="12"/>
        <end position="34"/>
    </location>
</feature>
<keyword evidence="1" id="KW-0472">Membrane</keyword>
<dbReference type="AlphaFoldDB" id="A0A7J5C3G2"/>
<evidence type="ECO:0000256" key="1">
    <source>
        <dbReference type="SAM" id="Phobius"/>
    </source>
</evidence>
<dbReference type="RefSeq" id="WP_158039247.1">
    <property type="nucleotide sequence ID" value="NZ_JACCFV010000001.1"/>
</dbReference>
<keyword evidence="1" id="KW-0812">Transmembrane</keyword>